<name>A0A381Y053_9ZZZZ</name>
<dbReference type="InterPro" id="IPR011701">
    <property type="entry name" value="MFS"/>
</dbReference>
<dbReference type="InterPro" id="IPR050327">
    <property type="entry name" value="Proton-linked_MCT"/>
</dbReference>
<feature type="transmembrane region" description="Helical" evidence="1">
    <location>
        <begin position="311"/>
        <end position="336"/>
    </location>
</feature>
<reference evidence="3" key="1">
    <citation type="submission" date="2018-05" db="EMBL/GenBank/DDBJ databases">
        <authorList>
            <person name="Lanie J.A."/>
            <person name="Ng W.-L."/>
            <person name="Kazmierczak K.M."/>
            <person name="Andrzejewski T.M."/>
            <person name="Davidsen T.M."/>
            <person name="Wayne K.J."/>
            <person name="Tettelin H."/>
            <person name="Glass J.I."/>
            <person name="Rusch D."/>
            <person name="Podicherti R."/>
            <person name="Tsui H.-C.T."/>
            <person name="Winkler M.E."/>
        </authorList>
    </citation>
    <scope>NUCLEOTIDE SEQUENCE</scope>
</reference>
<feature type="transmembrane region" description="Helical" evidence="1">
    <location>
        <begin position="50"/>
        <end position="70"/>
    </location>
</feature>
<evidence type="ECO:0000313" key="3">
    <source>
        <dbReference type="EMBL" id="SVA70061.1"/>
    </source>
</evidence>
<dbReference type="SUPFAM" id="SSF103473">
    <property type="entry name" value="MFS general substrate transporter"/>
    <property type="match status" value="1"/>
</dbReference>
<sequence>MKAFFSFDPKLLLYGFTIIFFASYGQTFFISIFNAEIRNFYQLSNGEFGLVYALSTLASSFILVWFAKLIDRIDLRIYSLIISCGLALACFGMFLLIKHIFFLFLIIFTLRFFGQGAMVHAGETSLARYFDKDRGKAISVGTIGGMLGVMALPILAVYIMNSLDWRTVWLIASFSILIIFIPMLIFSLHKQNIRHKKFINIIKDDSGQKNWKIREIILDKKFYIYLPISIATPFIGTGLQFHQIFIINQKGWTLDMLAQSFVSFGIFSIIGLILGGPIIDKFDTKKTVIYSLLPLFITIIVLIFFDNYISIFIYMSLLGFTLGIGAPFIGALWAELYGLENLGSIKGLLHACMVFASALSPVIFGLIIDIGFGILTISIISLLIILISTFLPLKYENAK</sequence>
<feature type="transmembrane region" description="Helical" evidence="1">
    <location>
        <begin position="222"/>
        <end position="245"/>
    </location>
</feature>
<gene>
    <name evidence="3" type="ORF">METZ01_LOCUS122915</name>
</gene>
<dbReference type="GO" id="GO:0022857">
    <property type="term" value="F:transmembrane transporter activity"/>
    <property type="evidence" value="ECO:0007669"/>
    <property type="project" value="InterPro"/>
</dbReference>
<evidence type="ECO:0000259" key="2">
    <source>
        <dbReference type="PROSITE" id="PS50850"/>
    </source>
</evidence>
<feature type="transmembrane region" description="Helical" evidence="1">
    <location>
        <begin position="348"/>
        <end position="368"/>
    </location>
</feature>
<evidence type="ECO:0000256" key="1">
    <source>
        <dbReference type="SAM" id="Phobius"/>
    </source>
</evidence>
<dbReference type="InterPro" id="IPR020846">
    <property type="entry name" value="MFS_dom"/>
</dbReference>
<feature type="transmembrane region" description="Helical" evidence="1">
    <location>
        <begin position="287"/>
        <end position="305"/>
    </location>
</feature>
<keyword evidence="1" id="KW-0472">Membrane</keyword>
<keyword evidence="1" id="KW-1133">Transmembrane helix</keyword>
<feature type="domain" description="Major facilitator superfamily (MFS) profile" evidence="2">
    <location>
        <begin position="11"/>
        <end position="396"/>
    </location>
</feature>
<protein>
    <recommendedName>
        <fullName evidence="2">Major facilitator superfamily (MFS) profile domain-containing protein</fullName>
    </recommendedName>
</protein>
<accession>A0A381Y053</accession>
<feature type="transmembrane region" description="Helical" evidence="1">
    <location>
        <begin position="12"/>
        <end position="30"/>
    </location>
</feature>
<feature type="transmembrane region" description="Helical" evidence="1">
    <location>
        <begin position="140"/>
        <end position="161"/>
    </location>
</feature>
<proteinExistence type="predicted"/>
<dbReference type="InterPro" id="IPR036259">
    <property type="entry name" value="MFS_trans_sf"/>
</dbReference>
<dbReference type="Pfam" id="PF07690">
    <property type="entry name" value="MFS_1"/>
    <property type="match status" value="1"/>
</dbReference>
<feature type="transmembrane region" description="Helical" evidence="1">
    <location>
        <begin position="374"/>
        <end position="393"/>
    </location>
</feature>
<feature type="transmembrane region" description="Helical" evidence="1">
    <location>
        <begin position="257"/>
        <end position="275"/>
    </location>
</feature>
<keyword evidence="1" id="KW-0812">Transmembrane</keyword>
<organism evidence="3">
    <name type="scientific">marine metagenome</name>
    <dbReference type="NCBI Taxonomy" id="408172"/>
    <lineage>
        <taxon>unclassified sequences</taxon>
        <taxon>metagenomes</taxon>
        <taxon>ecological metagenomes</taxon>
    </lineage>
</organism>
<feature type="transmembrane region" description="Helical" evidence="1">
    <location>
        <begin position="77"/>
        <end position="94"/>
    </location>
</feature>
<dbReference type="AlphaFoldDB" id="A0A381Y053"/>
<feature type="transmembrane region" description="Helical" evidence="1">
    <location>
        <begin position="100"/>
        <end position="119"/>
    </location>
</feature>
<dbReference type="PROSITE" id="PS50850">
    <property type="entry name" value="MFS"/>
    <property type="match status" value="1"/>
</dbReference>
<feature type="transmembrane region" description="Helical" evidence="1">
    <location>
        <begin position="167"/>
        <end position="188"/>
    </location>
</feature>
<dbReference type="Gene3D" id="1.20.1250.20">
    <property type="entry name" value="MFS general substrate transporter like domains"/>
    <property type="match status" value="2"/>
</dbReference>
<dbReference type="PANTHER" id="PTHR11360">
    <property type="entry name" value="MONOCARBOXYLATE TRANSPORTER"/>
    <property type="match status" value="1"/>
</dbReference>
<dbReference type="EMBL" id="UINC01016916">
    <property type="protein sequence ID" value="SVA70061.1"/>
    <property type="molecule type" value="Genomic_DNA"/>
</dbReference>